<dbReference type="InterPro" id="IPR017907">
    <property type="entry name" value="Znf_RING_CS"/>
</dbReference>
<evidence type="ECO:0000256" key="15">
    <source>
        <dbReference type="SAM" id="Coils"/>
    </source>
</evidence>
<evidence type="ECO:0000256" key="12">
    <source>
        <dbReference type="ARBA" id="ARBA00023242"/>
    </source>
</evidence>
<keyword evidence="5 14" id="KW-0808">Transferase</keyword>
<evidence type="ECO:0000313" key="17">
    <source>
        <dbReference type="EMBL" id="KCZ82195.1"/>
    </source>
</evidence>
<evidence type="ECO:0000256" key="13">
    <source>
        <dbReference type="PROSITE-ProRule" id="PRU00175"/>
    </source>
</evidence>
<feature type="coiled-coil region" evidence="15">
    <location>
        <begin position="290"/>
        <end position="317"/>
    </location>
</feature>
<evidence type="ECO:0000256" key="7">
    <source>
        <dbReference type="ARBA" id="ARBA00022771"/>
    </source>
</evidence>
<dbReference type="HOGENOM" id="CLU_518765_0_0_1"/>
<feature type="non-terminal residue" evidence="17">
    <location>
        <position position="1"/>
    </location>
</feature>
<keyword evidence="9 14" id="KW-0862">Zinc</keyword>
<evidence type="ECO:0000256" key="11">
    <source>
        <dbReference type="ARBA" id="ARBA00023054"/>
    </source>
</evidence>
<dbReference type="EMBL" id="KK365131">
    <property type="protein sequence ID" value="KCZ82195.1"/>
    <property type="molecule type" value="Genomic_DNA"/>
</dbReference>
<evidence type="ECO:0000256" key="10">
    <source>
        <dbReference type="ARBA" id="ARBA00022853"/>
    </source>
</evidence>
<feature type="coiled-coil region" evidence="15">
    <location>
        <begin position="141"/>
        <end position="175"/>
    </location>
</feature>
<evidence type="ECO:0000256" key="9">
    <source>
        <dbReference type="ARBA" id="ARBA00022833"/>
    </source>
</evidence>
<evidence type="ECO:0000256" key="2">
    <source>
        <dbReference type="ARBA" id="ARBA00004123"/>
    </source>
</evidence>
<dbReference type="InterPro" id="IPR001841">
    <property type="entry name" value="Znf_RING"/>
</dbReference>
<evidence type="ECO:0000256" key="8">
    <source>
        <dbReference type="ARBA" id="ARBA00022786"/>
    </source>
</evidence>
<dbReference type="PANTHER" id="PTHR23163:SF0">
    <property type="entry name" value="E3 UBIQUITIN-PROTEIN LIGASE BRE1"/>
    <property type="match status" value="1"/>
</dbReference>
<dbReference type="PROSITE" id="PS50089">
    <property type="entry name" value="ZF_RING_2"/>
    <property type="match status" value="1"/>
</dbReference>
<keyword evidence="11 14" id="KW-0175">Coiled coil</keyword>
<dbReference type="GO" id="GO:0005634">
    <property type="term" value="C:nucleus"/>
    <property type="evidence" value="ECO:0007669"/>
    <property type="project" value="UniProtKB-SubCell"/>
</dbReference>
<dbReference type="GO" id="GO:0033503">
    <property type="term" value="C:HULC complex"/>
    <property type="evidence" value="ECO:0007669"/>
    <property type="project" value="TreeGrafter"/>
</dbReference>
<keyword evidence="10 14" id="KW-0156">Chromatin regulator</keyword>
<dbReference type="Pfam" id="PF00097">
    <property type="entry name" value="zf-C3HC4"/>
    <property type="match status" value="1"/>
</dbReference>
<proteinExistence type="inferred from homology"/>
<comment type="similarity">
    <text evidence="4 14">Belongs to the BRE1 family.</text>
</comment>
<gene>
    <name evidence="17" type="ORF">H312_00218</name>
</gene>
<dbReference type="InterPro" id="IPR018957">
    <property type="entry name" value="Znf_C3HC4_RING-type"/>
</dbReference>
<evidence type="ECO:0000313" key="18">
    <source>
        <dbReference type="Proteomes" id="UP000030655"/>
    </source>
</evidence>
<evidence type="ECO:0000256" key="5">
    <source>
        <dbReference type="ARBA" id="ARBA00022679"/>
    </source>
</evidence>
<feature type="coiled-coil region" evidence="15">
    <location>
        <begin position="346"/>
        <end position="415"/>
    </location>
</feature>
<dbReference type="InterPro" id="IPR013083">
    <property type="entry name" value="Znf_RING/FYVE/PHD"/>
</dbReference>
<dbReference type="CDD" id="cd16499">
    <property type="entry name" value="RING-HC_Bre1-like"/>
    <property type="match status" value="1"/>
</dbReference>
<dbReference type="PROSITE" id="PS00518">
    <property type="entry name" value="ZF_RING_1"/>
    <property type="match status" value="1"/>
</dbReference>
<dbReference type="GO" id="GO:0016567">
    <property type="term" value="P:protein ubiquitination"/>
    <property type="evidence" value="ECO:0007669"/>
    <property type="project" value="UniProtKB-UniRule"/>
</dbReference>
<keyword evidence="12 14" id="KW-0539">Nucleus</keyword>
<comment type="subcellular location">
    <subcellularLocation>
        <location evidence="2 14">Nucleus</location>
    </subcellularLocation>
</comment>
<dbReference type="GO" id="GO:0008270">
    <property type="term" value="F:zinc ion binding"/>
    <property type="evidence" value="ECO:0007669"/>
    <property type="project" value="UniProtKB-KW"/>
</dbReference>
<reference evidence="18" key="1">
    <citation type="submission" date="2013-02" db="EMBL/GenBank/DDBJ databases">
        <authorList>
            <consortium name="The Broad Institute Genome Sequencing Platform"/>
            <person name="Cuomo C."/>
            <person name="Becnel J."/>
            <person name="Sanscrainte N."/>
            <person name="Walker B."/>
            <person name="Young S.K."/>
            <person name="Zeng Q."/>
            <person name="Gargeya S."/>
            <person name="Fitzgerald M."/>
            <person name="Haas B."/>
            <person name="Abouelleil A."/>
            <person name="Alvarado L."/>
            <person name="Arachchi H.M."/>
            <person name="Berlin A.M."/>
            <person name="Chapman S.B."/>
            <person name="Dewar J."/>
            <person name="Goldberg J."/>
            <person name="Griggs A."/>
            <person name="Gujja S."/>
            <person name="Hansen M."/>
            <person name="Howarth C."/>
            <person name="Imamovic A."/>
            <person name="Larimer J."/>
            <person name="McCowan C."/>
            <person name="Murphy C."/>
            <person name="Neiman D."/>
            <person name="Pearson M."/>
            <person name="Priest M."/>
            <person name="Roberts A."/>
            <person name="Saif S."/>
            <person name="Shea T."/>
            <person name="Sisk P."/>
            <person name="Sykes S."/>
            <person name="Wortman J."/>
            <person name="Nusbaum C."/>
            <person name="Birren B."/>
        </authorList>
    </citation>
    <scope>NUCLEOTIDE SEQUENCE [LARGE SCALE GENOMIC DNA]</scope>
    <source>
        <strain evidence="18">PRA339</strain>
    </source>
</reference>
<evidence type="ECO:0000256" key="1">
    <source>
        <dbReference type="ARBA" id="ARBA00000900"/>
    </source>
</evidence>
<evidence type="ECO:0000256" key="14">
    <source>
        <dbReference type="RuleBase" id="RU365038"/>
    </source>
</evidence>
<keyword evidence="7 13" id="KW-0863">Zinc-finger</keyword>
<evidence type="ECO:0000256" key="4">
    <source>
        <dbReference type="ARBA" id="ARBA00005555"/>
    </source>
</evidence>
<dbReference type="GO" id="GO:0006325">
    <property type="term" value="P:chromatin organization"/>
    <property type="evidence" value="ECO:0007669"/>
    <property type="project" value="UniProtKB-KW"/>
</dbReference>
<comment type="pathway">
    <text evidence="3 14">Protein modification; protein ubiquitination.</text>
</comment>
<protein>
    <recommendedName>
        <fullName evidence="14">E3 ubiquitin protein ligase</fullName>
        <ecNumber evidence="14">2.3.2.27</ecNumber>
    </recommendedName>
</protein>
<feature type="coiled-coil region" evidence="15">
    <location>
        <begin position="1"/>
        <end position="90"/>
    </location>
</feature>
<comment type="catalytic activity">
    <reaction evidence="1 14">
        <text>S-ubiquitinyl-[E2 ubiquitin-conjugating enzyme]-L-cysteine + [acceptor protein]-L-lysine = [E2 ubiquitin-conjugating enzyme]-L-cysteine + N(6)-ubiquitinyl-[acceptor protein]-L-lysine.</text>
        <dbReference type="EC" id="2.3.2.27"/>
    </reaction>
</comment>
<dbReference type="GO" id="GO:0061630">
    <property type="term" value="F:ubiquitin protein ligase activity"/>
    <property type="evidence" value="ECO:0007669"/>
    <property type="project" value="UniProtKB-EC"/>
</dbReference>
<dbReference type="VEuPathDB" id="MicrosporidiaDB:H312_00218"/>
<dbReference type="Gene3D" id="3.30.40.10">
    <property type="entry name" value="Zinc/RING finger domain, C3HC4 (zinc finger)"/>
    <property type="match status" value="1"/>
</dbReference>
<reference evidence="17 18" key="2">
    <citation type="submission" date="2014-03" db="EMBL/GenBank/DDBJ databases">
        <title>The Genome Sequence of Anncaliia algerae insect isolate PRA339.</title>
        <authorList>
            <consortium name="The Broad Institute Genome Sequencing Platform"/>
            <consortium name="The Broad Institute Genome Sequencing Center for Infectious Disease"/>
            <person name="Cuomo C."/>
            <person name="Becnel J."/>
            <person name="Sanscrainte N."/>
            <person name="Walker B."/>
            <person name="Young S.K."/>
            <person name="Zeng Q."/>
            <person name="Gargeya S."/>
            <person name="Fitzgerald M."/>
            <person name="Haas B."/>
            <person name="Abouelleil A."/>
            <person name="Alvarado L."/>
            <person name="Arachchi H.M."/>
            <person name="Berlin A.M."/>
            <person name="Chapman S.B."/>
            <person name="Dewar J."/>
            <person name="Goldberg J."/>
            <person name="Griggs A."/>
            <person name="Gujja S."/>
            <person name="Hansen M."/>
            <person name="Howarth C."/>
            <person name="Imamovic A."/>
            <person name="Larimer J."/>
            <person name="McCowan C."/>
            <person name="Murphy C."/>
            <person name="Neiman D."/>
            <person name="Pearson M."/>
            <person name="Priest M."/>
            <person name="Roberts A."/>
            <person name="Saif S."/>
            <person name="Shea T."/>
            <person name="Sisk P."/>
            <person name="Sykes S."/>
            <person name="Wortman J."/>
            <person name="Nusbaum C."/>
            <person name="Birren B."/>
        </authorList>
    </citation>
    <scope>NUCLEOTIDE SEQUENCE [LARGE SCALE GENOMIC DNA]</scope>
    <source>
        <strain evidence="17 18">PRA339</strain>
    </source>
</reference>
<evidence type="ECO:0000259" key="16">
    <source>
        <dbReference type="PROSITE" id="PS50089"/>
    </source>
</evidence>
<keyword evidence="6 14" id="KW-0479">Metal-binding</keyword>
<name>A0A059F4S2_9MICR</name>
<dbReference type="Proteomes" id="UP000030655">
    <property type="component" value="Unassembled WGS sequence"/>
</dbReference>
<accession>A0A059F4S2</accession>
<organism evidence="17 18">
    <name type="scientific">Anncaliia algerae PRA339</name>
    <dbReference type="NCBI Taxonomy" id="1288291"/>
    <lineage>
        <taxon>Eukaryota</taxon>
        <taxon>Fungi</taxon>
        <taxon>Fungi incertae sedis</taxon>
        <taxon>Microsporidia</taxon>
        <taxon>Tubulinosematoidea</taxon>
        <taxon>Tubulinosematidae</taxon>
        <taxon>Anncaliia</taxon>
    </lineage>
</organism>
<feature type="domain" description="RING-type" evidence="16">
    <location>
        <begin position="447"/>
        <end position="485"/>
    </location>
</feature>
<evidence type="ECO:0000256" key="6">
    <source>
        <dbReference type="ARBA" id="ARBA00022723"/>
    </source>
</evidence>
<sequence>MSEKTKALKQKECEMNLIKKELHLLFTSYDIYLKQKVFIFREMDLYKMQVESLKKRLNEYSTDVGGTKIIEDLTKEIAVKNGMISDLQNKLVSTSGQKEKISLSEHSLKLRENLEQILLENASKEKTEEFLSLQSKIHLLKEEYEKEIDGYKKEIFNLKTQNKLLENKVIKYEKEATTTEMALLKERELHQKYSQIQTDSFLEMKVNLENILESKIKEISKIKPEYEFLKKNSSITAAKVDNLSLVIAECKKNWQNYQSLVYNSKNITDDTLIDELGNLSSAFDSMSKSYNGLLQRVDEYFKKIEELEKANLDLSIQYEEKINYLKTFTSDNSDHFMIYMEKLLETNELRLKLSQSESNLLNLRKKYEALILELESEKESNNNLNIKLIEYRRRVEEKNNEMNSEKARVLESENTNKLLKKIVYSIVEDGSADVFDELEKYKKLFRCMACDVNHKDTVITKCMHVFCHECIDKRLKTRLRKCPNCGEEFHVNDVQKIYL</sequence>
<dbReference type="UniPathway" id="UPA00143"/>
<dbReference type="PANTHER" id="PTHR23163">
    <property type="entry name" value="RING FINGER PROTEIN-RELATED"/>
    <property type="match status" value="1"/>
</dbReference>
<dbReference type="SMART" id="SM00184">
    <property type="entry name" value="RING"/>
    <property type="match status" value="1"/>
</dbReference>
<dbReference type="SUPFAM" id="SSF57850">
    <property type="entry name" value="RING/U-box"/>
    <property type="match status" value="1"/>
</dbReference>
<keyword evidence="18" id="KW-1185">Reference proteome</keyword>
<dbReference type="OrthoDB" id="10266039at2759"/>
<dbReference type="EC" id="2.3.2.27" evidence="14"/>
<keyword evidence="8 14" id="KW-0833">Ubl conjugation pathway</keyword>
<evidence type="ECO:0000256" key="3">
    <source>
        <dbReference type="ARBA" id="ARBA00004906"/>
    </source>
</evidence>
<dbReference type="STRING" id="1288291.A0A059F4S2"/>
<dbReference type="InterPro" id="IPR013956">
    <property type="entry name" value="E3_ubiquit_lig_Bre1"/>
</dbReference>
<dbReference type="AlphaFoldDB" id="A0A059F4S2"/>